<dbReference type="GO" id="GO:0016301">
    <property type="term" value="F:kinase activity"/>
    <property type="evidence" value="ECO:0007669"/>
    <property type="project" value="UniProtKB-KW"/>
</dbReference>
<comment type="caution">
    <text evidence="4">The sequence shown here is derived from an EMBL/GenBank/DDBJ whole genome shotgun (WGS) entry which is preliminary data.</text>
</comment>
<feature type="domain" description="Carbohydrate kinase PfkB" evidence="3">
    <location>
        <begin position="56"/>
        <end position="129"/>
    </location>
</feature>
<dbReference type="Pfam" id="PF00294">
    <property type="entry name" value="PfkB"/>
    <property type="match status" value="2"/>
</dbReference>
<keyword evidence="1" id="KW-0808">Transferase</keyword>
<dbReference type="InterPro" id="IPR029056">
    <property type="entry name" value="Ribokinase-like"/>
</dbReference>
<dbReference type="RefSeq" id="WP_345441585.1">
    <property type="nucleotide sequence ID" value="NZ_BAABHK010000022.1"/>
</dbReference>
<sequence length="340" mass="35590">MDDSGSARTDRGGRTNAALHADGVDVFVSGLLFHDLVLTGLDRPPKPGTETWTTGMGAGPGGIANFAVTLARLGLRVGMAAAFGDDRHGRDCWETLDAEGVDLSWSRRFVDWTTPVTVSLAYDGDRALVSHGTTPPDLPVAPPRARATVLHVGPEPIPWLDGAGLGLIFADLGWDPSGQWAPDVLVRLARYHAFLPNEWEAMAYTRTDSPEAAVARLAEFVPLAVVTRGADGVIAIDGSTGETASVTGLPVDAVDPTGAGDVFGASLVAATLAGWPLADRLRFANLSAALSLQRPGGSLSAPGWAGIAAWWRSVRSSPGDPRILRDYAFLADVIPTLEGA</sequence>
<proteinExistence type="predicted"/>
<organism evidence="4 5">
    <name type="scientific">Actinoallomurus vinaceus</name>
    <dbReference type="NCBI Taxonomy" id="1080074"/>
    <lineage>
        <taxon>Bacteria</taxon>
        <taxon>Bacillati</taxon>
        <taxon>Actinomycetota</taxon>
        <taxon>Actinomycetes</taxon>
        <taxon>Streptosporangiales</taxon>
        <taxon>Thermomonosporaceae</taxon>
        <taxon>Actinoallomurus</taxon>
    </lineage>
</organism>
<dbReference type="EMBL" id="BAABHK010000022">
    <property type="protein sequence ID" value="GAA4638247.1"/>
    <property type="molecule type" value="Genomic_DNA"/>
</dbReference>
<accession>A0ABP8UTK1</accession>
<gene>
    <name evidence="4" type="ORF">GCM10023196_095180</name>
</gene>
<dbReference type="InterPro" id="IPR011611">
    <property type="entry name" value="PfkB_dom"/>
</dbReference>
<evidence type="ECO:0000313" key="5">
    <source>
        <dbReference type="Proteomes" id="UP001501442"/>
    </source>
</evidence>
<dbReference type="PANTHER" id="PTHR10584:SF166">
    <property type="entry name" value="RIBOKINASE"/>
    <property type="match status" value="1"/>
</dbReference>
<evidence type="ECO:0000256" key="2">
    <source>
        <dbReference type="ARBA" id="ARBA00022777"/>
    </source>
</evidence>
<keyword evidence="2 4" id="KW-0418">Kinase</keyword>
<dbReference type="SUPFAM" id="SSF53613">
    <property type="entry name" value="Ribokinase-like"/>
    <property type="match status" value="1"/>
</dbReference>
<feature type="domain" description="Carbohydrate kinase PfkB" evidence="3">
    <location>
        <begin position="175"/>
        <end position="302"/>
    </location>
</feature>
<name>A0ABP8UTK1_9ACTN</name>
<evidence type="ECO:0000259" key="3">
    <source>
        <dbReference type="Pfam" id="PF00294"/>
    </source>
</evidence>
<reference evidence="5" key="1">
    <citation type="journal article" date="2019" name="Int. J. Syst. Evol. Microbiol.">
        <title>The Global Catalogue of Microorganisms (GCM) 10K type strain sequencing project: providing services to taxonomists for standard genome sequencing and annotation.</title>
        <authorList>
            <consortium name="The Broad Institute Genomics Platform"/>
            <consortium name="The Broad Institute Genome Sequencing Center for Infectious Disease"/>
            <person name="Wu L."/>
            <person name="Ma J."/>
        </authorList>
    </citation>
    <scope>NUCLEOTIDE SEQUENCE [LARGE SCALE GENOMIC DNA]</scope>
    <source>
        <strain evidence="5">JCM 17939</strain>
    </source>
</reference>
<evidence type="ECO:0000313" key="4">
    <source>
        <dbReference type="EMBL" id="GAA4638247.1"/>
    </source>
</evidence>
<dbReference type="Proteomes" id="UP001501442">
    <property type="component" value="Unassembled WGS sequence"/>
</dbReference>
<dbReference type="Gene3D" id="3.40.1190.20">
    <property type="match status" value="1"/>
</dbReference>
<protein>
    <submittedName>
        <fullName evidence="4">Carbohydrate kinase family protein</fullName>
    </submittedName>
</protein>
<keyword evidence="5" id="KW-1185">Reference proteome</keyword>
<evidence type="ECO:0000256" key="1">
    <source>
        <dbReference type="ARBA" id="ARBA00022679"/>
    </source>
</evidence>
<dbReference type="PANTHER" id="PTHR10584">
    <property type="entry name" value="SUGAR KINASE"/>
    <property type="match status" value="1"/>
</dbReference>